<dbReference type="FunCoup" id="A0A067N094">
    <property type="interactions" value="193"/>
</dbReference>
<evidence type="ECO:0000313" key="2">
    <source>
        <dbReference type="EMBL" id="KDQ17211.1"/>
    </source>
</evidence>
<dbReference type="STRING" id="930990.A0A067N094"/>
<reference evidence="3" key="1">
    <citation type="journal article" date="2014" name="Proc. Natl. Acad. Sci. U.S.A.">
        <title>Extensive sampling of basidiomycete genomes demonstrates inadequacy of the white-rot/brown-rot paradigm for wood decay fungi.</title>
        <authorList>
            <person name="Riley R."/>
            <person name="Salamov A.A."/>
            <person name="Brown D.W."/>
            <person name="Nagy L.G."/>
            <person name="Floudas D."/>
            <person name="Held B.W."/>
            <person name="Levasseur A."/>
            <person name="Lombard V."/>
            <person name="Morin E."/>
            <person name="Otillar R."/>
            <person name="Lindquist E.A."/>
            <person name="Sun H."/>
            <person name="LaButti K.M."/>
            <person name="Schmutz J."/>
            <person name="Jabbour D."/>
            <person name="Luo H."/>
            <person name="Baker S.E."/>
            <person name="Pisabarro A.G."/>
            <person name="Walton J.D."/>
            <person name="Blanchette R.A."/>
            <person name="Henrissat B."/>
            <person name="Martin F."/>
            <person name="Cullen D."/>
            <person name="Hibbett D.S."/>
            <person name="Grigoriev I.V."/>
        </authorList>
    </citation>
    <scope>NUCLEOTIDE SEQUENCE [LARGE SCALE GENOMIC DNA]</scope>
    <source>
        <strain evidence="3">FD-172 SS1</strain>
    </source>
</reference>
<protein>
    <recommendedName>
        <fullName evidence="4">Actin-related protein Arp4p</fullName>
    </recommendedName>
</protein>
<keyword evidence="3" id="KW-1185">Reference proteome</keyword>
<dbReference type="HOGENOM" id="CLU_027965_6_0_1"/>
<dbReference type="AlphaFoldDB" id="A0A067N094"/>
<dbReference type="OrthoDB" id="5132116at2759"/>
<dbReference type="EMBL" id="KL198024">
    <property type="protein sequence ID" value="KDQ17211.1"/>
    <property type="molecule type" value="Genomic_DNA"/>
</dbReference>
<dbReference type="Gene3D" id="3.90.640.10">
    <property type="entry name" value="Actin, Chain A, domain 4"/>
    <property type="match status" value="1"/>
</dbReference>
<organism evidence="2 3">
    <name type="scientific">Botryobasidium botryosum (strain FD-172 SS1)</name>
    <dbReference type="NCBI Taxonomy" id="930990"/>
    <lineage>
        <taxon>Eukaryota</taxon>
        <taxon>Fungi</taxon>
        <taxon>Dikarya</taxon>
        <taxon>Basidiomycota</taxon>
        <taxon>Agaricomycotina</taxon>
        <taxon>Agaricomycetes</taxon>
        <taxon>Cantharellales</taxon>
        <taxon>Botryobasidiaceae</taxon>
        <taxon>Botryobasidium</taxon>
    </lineage>
</organism>
<evidence type="ECO:0008006" key="4">
    <source>
        <dbReference type="Google" id="ProtNLM"/>
    </source>
</evidence>
<dbReference type="Proteomes" id="UP000027195">
    <property type="component" value="Unassembled WGS sequence"/>
</dbReference>
<sequence>MAEIMFEEFRVPAFYIANSAVLSSFAAGKGSALVVDIGKSTASCTPVSDGFVLRKGMSYSALPPLIHSTSYHLLATPSNNPNNPRPGISLLPHSLISSKSPVEMNKPPKSILREDRIQGTTESWRAWAESCEVEEWVNGVSGVLENGWNEGSANTRQAKHYEFPSGFNTLFGPERYIPGEIYFNQSHLPPSSAIRPLTIPSLIANTLQACDPDLRPVLLGNVVLTGGGSLLAGMSDRIFYELSRTYPGHKVKLHAPGNPTERRYSAWLGGSVLASLGTFHQLWISAEEWQEHGKAIVGQRCK</sequence>
<accession>A0A067N094</accession>
<dbReference type="Pfam" id="PF00022">
    <property type="entry name" value="Actin"/>
    <property type="match status" value="1"/>
</dbReference>
<evidence type="ECO:0000256" key="1">
    <source>
        <dbReference type="RuleBase" id="RU000487"/>
    </source>
</evidence>
<name>A0A067N094_BOTB1</name>
<dbReference type="FunFam" id="3.30.420.40:FF:000058">
    <property type="entry name" value="Putative actin-related protein 5"/>
    <property type="match status" value="1"/>
</dbReference>
<dbReference type="InterPro" id="IPR043129">
    <property type="entry name" value="ATPase_NBD"/>
</dbReference>
<comment type="similarity">
    <text evidence="1">Belongs to the actin family.</text>
</comment>
<proteinExistence type="inferred from homology"/>
<dbReference type="SUPFAM" id="SSF53067">
    <property type="entry name" value="Actin-like ATPase domain"/>
    <property type="match status" value="2"/>
</dbReference>
<dbReference type="InterPro" id="IPR004000">
    <property type="entry name" value="Actin"/>
</dbReference>
<dbReference type="Gene3D" id="3.30.420.40">
    <property type="match status" value="4"/>
</dbReference>
<gene>
    <name evidence="2" type="ORF">BOTBODRAFT_30023</name>
</gene>
<evidence type="ECO:0000313" key="3">
    <source>
        <dbReference type="Proteomes" id="UP000027195"/>
    </source>
</evidence>
<dbReference type="SMART" id="SM00268">
    <property type="entry name" value="ACTIN"/>
    <property type="match status" value="1"/>
</dbReference>
<dbReference type="PANTHER" id="PTHR11937">
    <property type="entry name" value="ACTIN"/>
    <property type="match status" value="1"/>
</dbReference>
<dbReference type="InParanoid" id="A0A067N094"/>